<feature type="chain" id="PRO_5014908044" description="Secreted protein" evidence="1">
    <location>
        <begin position="24"/>
        <end position="166"/>
    </location>
</feature>
<dbReference type="AlphaFoldDB" id="A0A2L0EQE9"/>
<evidence type="ECO:0000313" key="2">
    <source>
        <dbReference type="EMBL" id="AUX41531.1"/>
    </source>
</evidence>
<name>A0A2L0EQE9_SORCE</name>
<evidence type="ECO:0000256" key="1">
    <source>
        <dbReference type="SAM" id="SignalP"/>
    </source>
</evidence>
<protein>
    <recommendedName>
        <fullName evidence="4">Secreted protein</fullName>
    </recommendedName>
</protein>
<dbReference type="OrthoDB" id="5521936at2"/>
<feature type="signal peptide" evidence="1">
    <location>
        <begin position="1"/>
        <end position="23"/>
    </location>
</feature>
<dbReference type="PROSITE" id="PS51257">
    <property type="entry name" value="PROKAR_LIPOPROTEIN"/>
    <property type="match status" value="1"/>
</dbReference>
<gene>
    <name evidence="2" type="ORF">SOCE26_029510</name>
</gene>
<evidence type="ECO:0000313" key="3">
    <source>
        <dbReference type="Proteomes" id="UP000238348"/>
    </source>
</evidence>
<accession>A0A2L0EQE9</accession>
<reference evidence="2 3" key="1">
    <citation type="submission" date="2015-09" db="EMBL/GenBank/DDBJ databases">
        <title>Sorangium comparison.</title>
        <authorList>
            <person name="Zaburannyi N."/>
            <person name="Bunk B."/>
            <person name="Overmann J."/>
            <person name="Mueller R."/>
        </authorList>
    </citation>
    <scope>NUCLEOTIDE SEQUENCE [LARGE SCALE GENOMIC DNA]</scope>
    <source>
        <strain evidence="2 3">So ce26</strain>
    </source>
</reference>
<proteinExistence type="predicted"/>
<dbReference type="EMBL" id="CP012673">
    <property type="protein sequence ID" value="AUX41531.1"/>
    <property type="molecule type" value="Genomic_DNA"/>
</dbReference>
<organism evidence="2 3">
    <name type="scientific">Sorangium cellulosum</name>
    <name type="common">Polyangium cellulosum</name>
    <dbReference type="NCBI Taxonomy" id="56"/>
    <lineage>
        <taxon>Bacteria</taxon>
        <taxon>Pseudomonadati</taxon>
        <taxon>Myxococcota</taxon>
        <taxon>Polyangia</taxon>
        <taxon>Polyangiales</taxon>
        <taxon>Polyangiaceae</taxon>
        <taxon>Sorangium</taxon>
    </lineage>
</organism>
<keyword evidence="1" id="KW-0732">Signal</keyword>
<dbReference type="Proteomes" id="UP000238348">
    <property type="component" value="Chromosome"/>
</dbReference>
<evidence type="ECO:0008006" key="4">
    <source>
        <dbReference type="Google" id="ProtNLM"/>
    </source>
</evidence>
<sequence length="166" mass="16310">MHCHRVIAFVSLAALFTVAGCEADPGTVSPPEVYVTGSTSGGGEGGAPAATASTGGGGGGVACTCAEGLTCCGGPETCVNLLNDPLNCGECGNHCAGNQACIQGECREACDPGFGCEDGICCGLKCCDATIELCCDYGTSADAPDLHCQQPVNGTCPLACSGCEEN</sequence>